<dbReference type="AlphaFoldDB" id="A0AA91Q0W3"/>
<comment type="caution">
    <text evidence="7">The sequence shown here is derived from an EMBL/GenBank/DDBJ whole genome shotgun (WGS) entry which is preliminary data.</text>
</comment>
<name>A0AA91Q0W3_CLALS</name>
<organism evidence="7 8">
    <name type="scientific">Clavispora lusitaniae</name>
    <name type="common">Candida lusitaniae</name>
    <dbReference type="NCBI Taxonomy" id="36911"/>
    <lineage>
        <taxon>Eukaryota</taxon>
        <taxon>Fungi</taxon>
        <taxon>Dikarya</taxon>
        <taxon>Ascomycota</taxon>
        <taxon>Saccharomycotina</taxon>
        <taxon>Pichiomycetes</taxon>
        <taxon>Metschnikowiaceae</taxon>
        <taxon>Clavispora</taxon>
    </lineage>
</organism>
<dbReference type="InterPro" id="IPR009072">
    <property type="entry name" value="Histone-fold"/>
</dbReference>
<evidence type="ECO:0000256" key="5">
    <source>
        <dbReference type="SAM" id="MobiDB-lite"/>
    </source>
</evidence>
<dbReference type="Gene3D" id="1.10.20.10">
    <property type="entry name" value="Histone, subunit A"/>
    <property type="match status" value="1"/>
</dbReference>
<dbReference type="Pfam" id="PF15511">
    <property type="entry name" value="CENP-T_C"/>
    <property type="match status" value="1"/>
</dbReference>
<feature type="region of interest" description="Disordered" evidence="5">
    <location>
        <begin position="574"/>
        <end position="603"/>
    </location>
</feature>
<feature type="compositionally biased region" description="Polar residues" evidence="5">
    <location>
        <begin position="60"/>
        <end position="89"/>
    </location>
</feature>
<gene>
    <name evidence="7" type="ORF">A9F13_05g00649</name>
</gene>
<dbReference type="Proteomes" id="UP000195602">
    <property type="component" value="Unassembled WGS sequence"/>
</dbReference>
<reference evidence="7 8" key="1">
    <citation type="submission" date="2017-04" db="EMBL/GenBank/DDBJ databases">
        <title>Draft genome of the yeast Clavispora lusitaniae type strain CBS 6936.</title>
        <authorList>
            <person name="Durrens P."/>
            <person name="Klopp C."/>
            <person name="Biteau N."/>
            <person name="Fitton-Ouhabi V."/>
            <person name="Dementhon K."/>
            <person name="Accoceberry I."/>
            <person name="Sherman D.J."/>
            <person name="Noel T."/>
        </authorList>
    </citation>
    <scope>NUCLEOTIDE SEQUENCE [LARGE SCALE GENOMIC DNA]</scope>
    <source>
        <strain evidence="7 8">CBS 6936</strain>
    </source>
</reference>
<feature type="region of interest" description="Disordered" evidence="5">
    <location>
        <begin position="1"/>
        <end position="25"/>
    </location>
</feature>
<dbReference type="GO" id="GO:0005634">
    <property type="term" value="C:nucleus"/>
    <property type="evidence" value="ECO:0007669"/>
    <property type="project" value="UniProtKB-SubCell"/>
</dbReference>
<evidence type="ECO:0000313" key="8">
    <source>
        <dbReference type="Proteomes" id="UP000195602"/>
    </source>
</evidence>
<proteinExistence type="predicted"/>
<feature type="domain" description="CENP-T/Histone H4 histone fold" evidence="6">
    <location>
        <begin position="484"/>
        <end position="566"/>
    </location>
</feature>
<feature type="compositionally biased region" description="Polar residues" evidence="5">
    <location>
        <begin position="320"/>
        <end position="332"/>
    </location>
</feature>
<evidence type="ECO:0000256" key="3">
    <source>
        <dbReference type="ARBA" id="ARBA00022454"/>
    </source>
</evidence>
<dbReference type="EMBL" id="LYUB02000005">
    <property type="protein sequence ID" value="OVF09278.1"/>
    <property type="molecule type" value="Genomic_DNA"/>
</dbReference>
<evidence type="ECO:0000313" key="7">
    <source>
        <dbReference type="EMBL" id="OVF09278.1"/>
    </source>
</evidence>
<protein>
    <recommendedName>
        <fullName evidence="6">CENP-T/Histone H4 histone fold domain-containing protein</fullName>
    </recommendedName>
</protein>
<evidence type="ECO:0000256" key="2">
    <source>
        <dbReference type="ARBA" id="ARBA00004286"/>
    </source>
</evidence>
<accession>A0AA91Q0W3</accession>
<evidence type="ECO:0000259" key="6">
    <source>
        <dbReference type="Pfam" id="PF15511"/>
    </source>
</evidence>
<sequence>MSHSRTEPSTPLRPTTAPHDFANFSAPLRSRLSNIHLPPQELSDVISGMSSRRVSADPSRPTSGRRSAPSSSKVASRTQTPTRRLSGNLTVRRRRRSSAGIVYDAGYAGPVTREFLRAFSRALVYDKKRSSPEDDNDEMYKALDEQHRLQSVSPNDGGTMSLVRHLEPSASINSLNSAQSLPNEFDYSLPLPSAPNSPVSLTVGVTVEEPYHSIKPTFKSYLERILESRSKPAHENEQQRSAVNVLHPEEPVGHDFNAVINASQFVIENTLSSLPEYGGSRNMSISELQLQEPVAFGTLRDSSPSNDSSEKENHPVDSPSIAQHLQPSSSHETPIHTGEFGFDDLKAMEIPPWDSVLFYTSKMSTPQESVSKDIPDIPDQDLGSDSSQTGMISGHFTIGNEDVGELEHFQLKPALAEEDIGTADSDSNWMSPGEITPPGQSITDSTSKSATGSVIPKSFVKSSVTLAQRIRKSHDGHSPPKKRVKQNRLSASAVQLVTAKSNEFLQQLMVDLEAYAGHRQSNKINIQDALLYLNRIRPTANVSEIEVVSRLANRILPLEALIALDNSLQTSADRNIPKREMSNDALDSSSTLRDSDAIMSDSD</sequence>
<evidence type="ECO:0000256" key="4">
    <source>
        <dbReference type="ARBA" id="ARBA00023242"/>
    </source>
</evidence>
<dbReference type="InterPro" id="IPR035425">
    <property type="entry name" value="CENP-T/H4_C"/>
</dbReference>
<feature type="region of interest" description="Disordered" evidence="5">
    <location>
        <begin position="43"/>
        <end position="93"/>
    </location>
</feature>
<keyword evidence="3" id="KW-0158">Chromosome</keyword>
<evidence type="ECO:0000256" key="1">
    <source>
        <dbReference type="ARBA" id="ARBA00004123"/>
    </source>
</evidence>
<dbReference type="GO" id="GO:0046982">
    <property type="term" value="F:protein heterodimerization activity"/>
    <property type="evidence" value="ECO:0007669"/>
    <property type="project" value="InterPro"/>
</dbReference>
<dbReference type="KEGG" id="clus:A9F13_05g00649"/>
<dbReference type="GO" id="GO:0005694">
    <property type="term" value="C:chromosome"/>
    <property type="evidence" value="ECO:0007669"/>
    <property type="project" value="UniProtKB-SubCell"/>
</dbReference>
<comment type="subcellular location">
    <subcellularLocation>
        <location evidence="2">Chromosome</location>
    </subcellularLocation>
    <subcellularLocation>
        <location evidence="1">Nucleus</location>
    </subcellularLocation>
</comment>
<feature type="region of interest" description="Disordered" evidence="5">
    <location>
        <begin position="298"/>
        <end position="338"/>
    </location>
</feature>
<keyword evidence="4" id="KW-0539">Nucleus</keyword>
<dbReference type="CDD" id="cd22920">
    <property type="entry name" value="HFD_CENP-T"/>
    <property type="match status" value="1"/>
</dbReference>